<evidence type="ECO:0000313" key="1">
    <source>
        <dbReference type="EMBL" id="SDF82861.1"/>
    </source>
</evidence>
<accession>A0A8G2BK22</accession>
<keyword evidence="2" id="KW-1185">Reference proteome</keyword>
<protein>
    <recommendedName>
        <fullName evidence="3">Holliday junction resolvasome RuvABC endonuclease subunit</fullName>
    </recommendedName>
</protein>
<sequence>MILALDLGTKTGWAAAERNAPFLPPMSDDETAARQAVRHYMHGVFKGPPSNHGLLFRRFRSFLTQRIERLGVERLIVEAQPMQDLRSAAAAEVFLGLKACVDEIAYDARVPTHVLNTSTMQLHAVNTGRDSGKKKRAARLAAFGYPAIDDNQGDAIFVLSCWLAQQAAKAAEAAE</sequence>
<dbReference type="Gene3D" id="3.30.420.10">
    <property type="entry name" value="Ribonuclease H-like superfamily/Ribonuclease H"/>
    <property type="match status" value="1"/>
</dbReference>
<name>A0A8G2BK22_9PROT</name>
<dbReference type="Proteomes" id="UP000198615">
    <property type="component" value="Unassembled WGS sequence"/>
</dbReference>
<dbReference type="OrthoDB" id="2990050at2"/>
<organism evidence="1 2">
    <name type="scientific">Thalassobaculum litoreum DSM 18839</name>
    <dbReference type="NCBI Taxonomy" id="1123362"/>
    <lineage>
        <taxon>Bacteria</taxon>
        <taxon>Pseudomonadati</taxon>
        <taxon>Pseudomonadota</taxon>
        <taxon>Alphaproteobacteria</taxon>
        <taxon>Rhodospirillales</taxon>
        <taxon>Thalassobaculaceae</taxon>
        <taxon>Thalassobaculum</taxon>
    </lineage>
</organism>
<comment type="caution">
    <text evidence="1">The sequence shown here is derived from an EMBL/GenBank/DDBJ whole genome shotgun (WGS) entry which is preliminary data.</text>
</comment>
<gene>
    <name evidence="1" type="ORF">SAMN05660686_02439</name>
</gene>
<dbReference type="RefSeq" id="WP_093150615.1">
    <property type="nucleotide sequence ID" value="NZ_FNBW01000007.1"/>
</dbReference>
<evidence type="ECO:0008006" key="3">
    <source>
        <dbReference type="Google" id="ProtNLM"/>
    </source>
</evidence>
<dbReference type="AlphaFoldDB" id="A0A8G2BK22"/>
<dbReference type="EMBL" id="FNBW01000007">
    <property type="protein sequence ID" value="SDF82861.1"/>
    <property type="molecule type" value="Genomic_DNA"/>
</dbReference>
<dbReference type="InterPro" id="IPR012337">
    <property type="entry name" value="RNaseH-like_sf"/>
</dbReference>
<reference evidence="1 2" key="1">
    <citation type="submission" date="2016-10" db="EMBL/GenBank/DDBJ databases">
        <authorList>
            <person name="Varghese N."/>
            <person name="Submissions S."/>
        </authorList>
    </citation>
    <scope>NUCLEOTIDE SEQUENCE [LARGE SCALE GENOMIC DNA]</scope>
    <source>
        <strain evidence="1 2">DSM 18839</strain>
    </source>
</reference>
<evidence type="ECO:0000313" key="2">
    <source>
        <dbReference type="Proteomes" id="UP000198615"/>
    </source>
</evidence>
<proteinExistence type="predicted"/>
<dbReference type="InterPro" id="IPR036397">
    <property type="entry name" value="RNaseH_sf"/>
</dbReference>
<dbReference type="GO" id="GO:0003676">
    <property type="term" value="F:nucleic acid binding"/>
    <property type="evidence" value="ECO:0007669"/>
    <property type="project" value="InterPro"/>
</dbReference>
<dbReference type="SUPFAM" id="SSF53098">
    <property type="entry name" value="Ribonuclease H-like"/>
    <property type="match status" value="1"/>
</dbReference>